<evidence type="ECO:0000313" key="2">
    <source>
        <dbReference type="EMBL" id="CAL5227225.1"/>
    </source>
</evidence>
<name>A0ABP1G4R3_9CHLO</name>
<organism evidence="2 3">
    <name type="scientific">Coccomyxa viridis</name>
    <dbReference type="NCBI Taxonomy" id="1274662"/>
    <lineage>
        <taxon>Eukaryota</taxon>
        <taxon>Viridiplantae</taxon>
        <taxon>Chlorophyta</taxon>
        <taxon>core chlorophytes</taxon>
        <taxon>Trebouxiophyceae</taxon>
        <taxon>Trebouxiophyceae incertae sedis</taxon>
        <taxon>Coccomyxaceae</taxon>
        <taxon>Coccomyxa</taxon>
    </lineage>
</organism>
<evidence type="ECO:0000256" key="1">
    <source>
        <dbReference type="SAM" id="MobiDB-lite"/>
    </source>
</evidence>
<proteinExistence type="predicted"/>
<evidence type="ECO:0000313" key="3">
    <source>
        <dbReference type="Proteomes" id="UP001497392"/>
    </source>
</evidence>
<gene>
    <name evidence="2" type="primary">g10146</name>
    <name evidence="2" type="ORF">VP750_LOCUS9131</name>
</gene>
<feature type="compositionally biased region" description="Polar residues" evidence="1">
    <location>
        <begin position="115"/>
        <end position="125"/>
    </location>
</feature>
<accession>A0ABP1G4R3</accession>
<sequence>MLGISGLLLRYRGVLSFALPALVCLDACHNAYVILKLYEEREKEWALEQQQVMLDMVLPMMRGIATGCQIKDKAFWPTSLAQADALPVPSEAAQGVMHPKEEDDGPLDMLGVLPRSSSGSPSQADCNLEVRERSLGNNSSSIDGSKAAASSADTPRPITRYSRALQWLANRAEKAAALGHDHTDGLVDRGLKSLRECVPVPCFVVRRRSALRVRLHWHGFTQPVVKPRAVQTCEVYL</sequence>
<comment type="caution">
    <text evidence="2">The sequence shown here is derived from an EMBL/GenBank/DDBJ whole genome shotgun (WGS) entry which is preliminary data.</text>
</comment>
<keyword evidence="3" id="KW-1185">Reference proteome</keyword>
<reference evidence="2 3" key="1">
    <citation type="submission" date="2024-06" db="EMBL/GenBank/DDBJ databases">
        <authorList>
            <person name="Kraege A."/>
            <person name="Thomma B."/>
        </authorList>
    </citation>
    <scope>NUCLEOTIDE SEQUENCE [LARGE SCALE GENOMIC DNA]</scope>
</reference>
<feature type="region of interest" description="Disordered" evidence="1">
    <location>
        <begin position="91"/>
        <end position="155"/>
    </location>
</feature>
<dbReference type="EMBL" id="CAXHTA020000017">
    <property type="protein sequence ID" value="CAL5227225.1"/>
    <property type="molecule type" value="Genomic_DNA"/>
</dbReference>
<protein>
    <submittedName>
        <fullName evidence="2">G10146 protein</fullName>
    </submittedName>
</protein>
<dbReference type="Proteomes" id="UP001497392">
    <property type="component" value="Unassembled WGS sequence"/>
</dbReference>